<evidence type="ECO:0000256" key="1">
    <source>
        <dbReference type="SAM" id="MobiDB-lite"/>
    </source>
</evidence>
<keyword evidence="4" id="KW-1185">Reference proteome</keyword>
<feature type="region of interest" description="Disordered" evidence="1">
    <location>
        <begin position="132"/>
        <end position="189"/>
    </location>
</feature>
<feature type="compositionally biased region" description="Pro residues" evidence="1">
    <location>
        <begin position="472"/>
        <end position="504"/>
    </location>
</feature>
<feature type="region of interest" description="Disordered" evidence="1">
    <location>
        <begin position="610"/>
        <end position="649"/>
    </location>
</feature>
<feature type="compositionally biased region" description="Gly residues" evidence="1">
    <location>
        <begin position="707"/>
        <end position="730"/>
    </location>
</feature>
<feature type="signal peptide" evidence="2">
    <location>
        <begin position="1"/>
        <end position="45"/>
    </location>
</feature>
<comment type="caution">
    <text evidence="3">The sequence shown here is derived from an EMBL/GenBank/DDBJ whole genome shotgun (WGS) entry which is preliminary data.</text>
</comment>
<name>A0A835XTQ6_9CHLO</name>
<dbReference type="OrthoDB" id="549778at2759"/>
<dbReference type="Proteomes" id="UP000612055">
    <property type="component" value="Unassembled WGS sequence"/>
</dbReference>
<feature type="compositionally biased region" description="Polar residues" evidence="1">
    <location>
        <begin position="375"/>
        <end position="393"/>
    </location>
</feature>
<protein>
    <submittedName>
        <fullName evidence="3">Uncharacterized protein</fullName>
    </submittedName>
</protein>
<feature type="compositionally biased region" description="Low complexity" evidence="1">
    <location>
        <begin position="164"/>
        <end position="178"/>
    </location>
</feature>
<feature type="region of interest" description="Disordered" evidence="1">
    <location>
        <begin position="368"/>
        <end position="393"/>
    </location>
</feature>
<feature type="compositionally biased region" description="Pro residues" evidence="1">
    <location>
        <begin position="132"/>
        <end position="145"/>
    </location>
</feature>
<feature type="compositionally biased region" description="Low complexity" evidence="1">
    <location>
        <begin position="146"/>
        <end position="157"/>
    </location>
</feature>
<evidence type="ECO:0000313" key="3">
    <source>
        <dbReference type="EMBL" id="KAG2489502.1"/>
    </source>
</evidence>
<feature type="region of interest" description="Disordered" evidence="1">
    <location>
        <begin position="199"/>
        <end position="218"/>
    </location>
</feature>
<feature type="chain" id="PRO_5032970383" evidence="2">
    <location>
        <begin position="46"/>
        <end position="751"/>
    </location>
</feature>
<feature type="compositionally biased region" description="Low complexity" evidence="1">
    <location>
        <begin position="620"/>
        <end position="637"/>
    </location>
</feature>
<accession>A0A835XTQ6</accession>
<proteinExistence type="predicted"/>
<feature type="region of interest" description="Disordered" evidence="1">
    <location>
        <begin position="70"/>
        <end position="95"/>
    </location>
</feature>
<keyword evidence="2" id="KW-0732">Signal</keyword>
<evidence type="ECO:0000256" key="2">
    <source>
        <dbReference type="SAM" id="SignalP"/>
    </source>
</evidence>
<dbReference type="EMBL" id="JAEHOE010000072">
    <property type="protein sequence ID" value="KAG2489502.1"/>
    <property type="molecule type" value="Genomic_DNA"/>
</dbReference>
<evidence type="ECO:0000313" key="4">
    <source>
        <dbReference type="Proteomes" id="UP000612055"/>
    </source>
</evidence>
<feature type="region of interest" description="Disordered" evidence="1">
    <location>
        <begin position="670"/>
        <end position="751"/>
    </location>
</feature>
<gene>
    <name evidence="3" type="ORF">HYH03_011954</name>
</gene>
<organism evidence="3 4">
    <name type="scientific">Edaphochlamys debaryana</name>
    <dbReference type="NCBI Taxonomy" id="47281"/>
    <lineage>
        <taxon>Eukaryota</taxon>
        <taxon>Viridiplantae</taxon>
        <taxon>Chlorophyta</taxon>
        <taxon>core chlorophytes</taxon>
        <taxon>Chlorophyceae</taxon>
        <taxon>CS clade</taxon>
        <taxon>Chlamydomonadales</taxon>
        <taxon>Chlamydomonadales incertae sedis</taxon>
        <taxon>Edaphochlamys</taxon>
    </lineage>
</organism>
<reference evidence="3" key="1">
    <citation type="journal article" date="2020" name="bioRxiv">
        <title>Comparative genomics of Chlamydomonas.</title>
        <authorList>
            <person name="Craig R.J."/>
            <person name="Hasan A.R."/>
            <person name="Ness R.W."/>
            <person name="Keightley P.D."/>
        </authorList>
    </citation>
    <scope>NUCLEOTIDE SEQUENCE</scope>
    <source>
        <strain evidence="3">CCAP 11/70</strain>
    </source>
</reference>
<sequence length="751" mass="72602">MRARGRAAGPAAARPRPCASLLPPPRLLLLLPLLLLLLLPDAASAAAAASHGPGPAGGGVGGPVAAVAPQAAGRGRVKPRRRVGGLGEPQGPAGSASALVSRALVQLLGRGGGGGGGGGRWAPSRRLLQLAPPPQARGRLPPAPPAAAAATAAGAAVAPPPPLTTSAGRSSSSTAGYGTPPPDDAEYDDADAVPYTYREGLNSDTVVPGSAGAGPGGGSRTFGQLAEELRRLINQVAAGVPRLGSVAEVTTAASGASVAQRRDTTVRLQLDPDRTGGFFTGGSAAVDPGAAATLAAGDSASVVKDLQTLGAPTASFGAAGQAVAVGRVEAPGAADGDAGVRSLVGGLSLAGEQAVPTRVTFTTGPVTTIFDGQRRTGSSSQNGASVEGAGQSSDVTVTTASLATYSQSGAQGSRAGREQLAAEQRALQAQALPQVLQGTLGPQLTNLASALQKERQQRAEDARAKKQGGQGNPPPAPPQAAKPPPAPGPAPPPPPPPYLPPEPPGKAGKGPRNTNAGGAAATLRLQHADLPGRPSGFDASVAAQIQTFGASNLFGWTRGSVEAQGVAVGTDFTRGLASGGAFGTGAASTSTFLVGVTPLQDVICLPAKPTPSGSGGAGKGQQQLRDAASGSGADPAPSGGGGGEEGGDPMQRLLSRAAVAPLPANLLLPGTTVTTPASATSSSSSSATISDSAMVDEGGSYRASSTGGAGGGQEGAGGGGAGGGGGGGPRGLVQPSAAACEERRGQQRGGT</sequence>
<feature type="compositionally biased region" description="Basic and acidic residues" evidence="1">
    <location>
        <begin position="452"/>
        <end position="464"/>
    </location>
</feature>
<feature type="region of interest" description="Disordered" evidence="1">
    <location>
        <begin position="451"/>
        <end position="517"/>
    </location>
</feature>
<dbReference type="AlphaFoldDB" id="A0A835XTQ6"/>
<feature type="compositionally biased region" description="Low complexity" evidence="1">
    <location>
        <begin position="670"/>
        <end position="693"/>
    </location>
</feature>